<dbReference type="PANTHER" id="PTHR30157">
    <property type="entry name" value="FERRIC REDUCTASE, NADPH-DEPENDENT"/>
    <property type="match status" value="1"/>
</dbReference>
<organism evidence="2 3">
    <name type="scientific">Rhodococcoides kroppenstedtii</name>
    <dbReference type="NCBI Taxonomy" id="293050"/>
    <lineage>
        <taxon>Bacteria</taxon>
        <taxon>Bacillati</taxon>
        <taxon>Actinomycetota</taxon>
        <taxon>Actinomycetes</taxon>
        <taxon>Mycobacteriales</taxon>
        <taxon>Nocardiaceae</taxon>
        <taxon>Rhodococcoides</taxon>
    </lineage>
</organism>
<accession>A0A1I0TW65</accession>
<dbReference type="InterPro" id="IPR039261">
    <property type="entry name" value="FNR_nucleotide-bd"/>
</dbReference>
<dbReference type="Gene3D" id="3.40.50.80">
    <property type="entry name" value="Nucleotide-binding domain of ferredoxin-NADP reductase (FNR) module"/>
    <property type="match status" value="1"/>
</dbReference>
<dbReference type="Pfam" id="PF08021">
    <property type="entry name" value="FAD_binding_9"/>
    <property type="match status" value="1"/>
</dbReference>
<name>A0A1I0TW65_9NOCA</name>
<dbReference type="Proteomes" id="UP000182054">
    <property type="component" value="Unassembled WGS sequence"/>
</dbReference>
<dbReference type="AlphaFoldDB" id="A0A1I0TW65"/>
<protein>
    <submittedName>
        <fullName evidence="2">NADPH-dependent ferric siderophore reductase, contains FAD-binding and SIP domains</fullName>
    </submittedName>
</protein>
<dbReference type="EMBL" id="FOJN01000010">
    <property type="protein sequence ID" value="SFA55907.1"/>
    <property type="molecule type" value="Genomic_DNA"/>
</dbReference>
<dbReference type="GO" id="GO:0016491">
    <property type="term" value="F:oxidoreductase activity"/>
    <property type="evidence" value="ECO:0007669"/>
    <property type="project" value="InterPro"/>
</dbReference>
<dbReference type="InterPro" id="IPR039374">
    <property type="entry name" value="SIP_fam"/>
</dbReference>
<dbReference type="Gene3D" id="2.40.30.10">
    <property type="entry name" value="Translation factors"/>
    <property type="match status" value="1"/>
</dbReference>
<dbReference type="InterPro" id="IPR013113">
    <property type="entry name" value="SIP_FAD-bd"/>
</dbReference>
<dbReference type="RefSeq" id="WP_068363894.1">
    <property type="nucleotide sequence ID" value="NZ_FOJN01000010.1"/>
</dbReference>
<gene>
    <name evidence="2" type="ORF">SAMN05444374_11040</name>
</gene>
<evidence type="ECO:0000313" key="2">
    <source>
        <dbReference type="EMBL" id="SFA55907.1"/>
    </source>
</evidence>
<feature type="domain" description="FAD-binding FR-type" evidence="1">
    <location>
        <begin position="18"/>
        <end position="123"/>
    </location>
</feature>
<reference evidence="2 3" key="1">
    <citation type="submission" date="2016-10" db="EMBL/GenBank/DDBJ databases">
        <authorList>
            <person name="de Groot N.N."/>
        </authorList>
    </citation>
    <scope>NUCLEOTIDE SEQUENCE [LARGE SCALE GENOMIC DNA]</scope>
    <source>
        <strain evidence="2 3">DSM 44908</strain>
    </source>
</reference>
<dbReference type="PROSITE" id="PS51384">
    <property type="entry name" value="FAD_FR"/>
    <property type="match status" value="1"/>
</dbReference>
<evidence type="ECO:0000313" key="3">
    <source>
        <dbReference type="Proteomes" id="UP000182054"/>
    </source>
</evidence>
<dbReference type="InterPro" id="IPR007037">
    <property type="entry name" value="SIP_rossman_dom"/>
</dbReference>
<dbReference type="Pfam" id="PF04954">
    <property type="entry name" value="SIP"/>
    <property type="match status" value="1"/>
</dbReference>
<dbReference type="SUPFAM" id="SSF63380">
    <property type="entry name" value="Riboflavin synthase domain-like"/>
    <property type="match status" value="1"/>
</dbReference>
<evidence type="ECO:0000259" key="1">
    <source>
        <dbReference type="PROSITE" id="PS51384"/>
    </source>
</evidence>
<dbReference type="CDD" id="cd06193">
    <property type="entry name" value="siderophore_interacting"/>
    <property type="match status" value="1"/>
</dbReference>
<proteinExistence type="predicted"/>
<dbReference type="PANTHER" id="PTHR30157:SF0">
    <property type="entry name" value="NADPH-DEPENDENT FERRIC-CHELATE REDUCTASE"/>
    <property type="match status" value="1"/>
</dbReference>
<dbReference type="GeneID" id="85486482"/>
<sequence>MSTQTKGWQGTVLKLMGGADVRLTVLHTDDVTPHYRRVRMNAGGLFVRKAYHPTMWLRCWFPTDDGSSTLHHRAYTVVDPDPEADEFTVEFALHAGAASDWARRARPGDTLDATFQGSKYAVPDPLPAGYLIAGDSASVPAIRSLLGALPDTLPVTLWLETVHESDHDLPIAATPATTVHRIPRRDGGAALVEAVQAGVFDAPDHAAWIACDTVTTRALGSIFKSRYGVARGALKAQGYWIA</sequence>
<dbReference type="InterPro" id="IPR017938">
    <property type="entry name" value="Riboflavin_synthase-like_b-brl"/>
</dbReference>
<dbReference type="InterPro" id="IPR017927">
    <property type="entry name" value="FAD-bd_FR_type"/>
</dbReference>